<protein>
    <submittedName>
        <fullName evidence="1">Uncharacterized protein</fullName>
    </submittedName>
</protein>
<gene>
    <name evidence="1" type="ORF">PC110_g19473</name>
</gene>
<dbReference type="VEuPathDB" id="FungiDB:PC110_g19473"/>
<evidence type="ECO:0000313" key="1">
    <source>
        <dbReference type="EMBL" id="RAW24098.1"/>
    </source>
</evidence>
<comment type="caution">
    <text evidence="1">The sequence shown here is derived from an EMBL/GenBank/DDBJ whole genome shotgun (WGS) entry which is preliminary data.</text>
</comment>
<evidence type="ECO:0000313" key="2">
    <source>
        <dbReference type="Proteomes" id="UP000251314"/>
    </source>
</evidence>
<dbReference type="AlphaFoldDB" id="A0A329RLR6"/>
<keyword evidence="2" id="KW-1185">Reference proteome</keyword>
<proteinExistence type="predicted"/>
<dbReference type="Proteomes" id="UP000251314">
    <property type="component" value="Unassembled WGS sequence"/>
</dbReference>
<name>A0A329RLR6_9STRA</name>
<organism evidence="1 2">
    <name type="scientific">Phytophthora cactorum</name>
    <dbReference type="NCBI Taxonomy" id="29920"/>
    <lineage>
        <taxon>Eukaryota</taxon>
        <taxon>Sar</taxon>
        <taxon>Stramenopiles</taxon>
        <taxon>Oomycota</taxon>
        <taxon>Peronosporomycetes</taxon>
        <taxon>Peronosporales</taxon>
        <taxon>Peronosporaceae</taxon>
        <taxon>Phytophthora</taxon>
    </lineage>
</organism>
<dbReference type="OrthoDB" id="10356000at2759"/>
<reference evidence="1 2" key="1">
    <citation type="submission" date="2018-01" db="EMBL/GenBank/DDBJ databases">
        <title>Draft genome of the strawberry crown rot pathogen Phytophthora cactorum.</title>
        <authorList>
            <person name="Armitage A.D."/>
            <person name="Lysoe E."/>
            <person name="Nellist C.F."/>
            <person name="Harrison R.J."/>
            <person name="Brurberg M.B."/>
        </authorList>
    </citation>
    <scope>NUCLEOTIDE SEQUENCE [LARGE SCALE GENOMIC DNA]</scope>
    <source>
        <strain evidence="1 2">10300</strain>
    </source>
</reference>
<accession>A0A329RLR6</accession>
<dbReference type="EMBL" id="MJFZ01000936">
    <property type="protein sequence ID" value="RAW24098.1"/>
    <property type="molecule type" value="Genomic_DNA"/>
</dbReference>
<sequence>MESLTKAFACIGTTTKEDQSAGKVLEGYDAPELPVVAPSIYHLQDRLSTAEFGQLVTLQGELFRHVLGFPDKRYNVASDVVDATFAALHMHLNGVFSIRSSSASQAHVSRLDYVLERGLATLNARLGSLVSVAKCCECAQSRGTNRSPYFRIKMATNNSFSTRQVCSYFYKTRLDGQDGLTEHFRCRCNIVRKQTPKTGSSNLFDHVLKRHPYFMASMMTCGTNTATFVSFIDRKSQTNICCI</sequence>